<dbReference type="EMBL" id="FOCF01000008">
    <property type="protein sequence ID" value="SEN56638.1"/>
    <property type="molecule type" value="Genomic_DNA"/>
</dbReference>
<keyword evidence="3" id="KW-1185">Reference proteome</keyword>
<reference evidence="3" key="1">
    <citation type="submission" date="2016-10" db="EMBL/GenBank/DDBJ databases">
        <authorList>
            <person name="Varghese N."/>
            <person name="Submissions S."/>
        </authorList>
    </citation>
    <scope>NUCLEOTIDE SEQUENCE [LARGE SCALE GENOMIC DNA]</scope>
    <source>
        <strain evidence="3">S6-262</strain>
    </source>
</reference>
<evidence type="ECO:0000313" key="3">
    <source>
        <dbReference type="Proteomes" id="UP000199206"/>
    </source>
</evidence>
<sequence>MKLLVLFAALPLLGAASIPAQEAPVGHFRTWASSDRKALIFTSGGVTVQVEALPCPAKPPHSDDSSCSWEGYNNQAAVTVSALGLPSQRTLTDGASSYVRIAAVRLRRDDVRPAVVIDSESGGSGGGSWITVLAPDAGGYRSVELRRGEAGGGMDRNLQGQIGDNPIDRTGDGVVDFVVRDPRFDSAFGCNACTPRPPVVLSVVNGRAVDLSADSSARGVFAADMARLRAGCVSSQRGRNGICAAYVADAAHAGRFDAAWATMLRHYQRDGATLWQGCVKPRLHGVCPSDGTTHHADFPASLRAFLVATGYLTA</sequence>
<dbReference type="STRING" id="1166340.SAMN05192583_3083"/>
<organism evidence="2 3">
    <name type="scientific">Sphingomonas gellani</name>
    <dbReference type="NCBI Taxonomy" id="1166340"/>
    <lineage>
        <taxon>Bacteria</taxon>
        <taxon>Pseudomonadati</taxon>
        <taxon>Pseudomonadota</taxon>
        <taxon>Alphaproteobacteria</taxon>
        <taxon>Sphingomonadales</taxon>
        <taxon>Sphingomonadaceae</taxon>
        <taxon>Sphingomonas</taxon>
    </lineage>
</organism>
<feature type="chain" id="PRO_5011640062" evidence="1">
    <location>
        <begin position="23"/>
        <end position="314"/>
    </location>
</feature>
<evidence type="ECO:0000313" key="2">
    <source>
        <dbReference type="EMBL" id="SEN56638.1"/>
    </source>
</evidence>
<keyword evidence="1" id="KW-0732">Signal</keyword>
<evidence type="ECO:0000256" key="1">
    <source>
        <dbReference type="SAM" id="SignalP"/>
    </source>
</evidence>
<dbReference type="RefSeq" id="WP_093666577.1">
    <property type="nucleotide sequence ID" value="NZ_FOCF01000008.1"/>
</dbReference>
<dbReference type="OrthoDB" id="1522627at2"/>
<dbReference type="AlphaFoldDB" id="A0A1H8HLX7"/>
<proteinExistence type="predicted"/>
<dbReference type="Proteomes" id="UP000199206">
    <property type="component" value="Unassembled WGS sequence"/>
</dbReference>
<protein>
    <submittedName>
        <fullName evidence="2">Uncharacterized protein</fullName>
    </submittedName>
</protein>
<name>A0A1H8HLX7_9SPHN</name>
<accession>A0A1H8HLX7</accession>
<gene>
    <name evidence="2" type="ORF">SAMN05192583_3083</name>
</gene>
<feature type="signal peptide" evidence="1">
    <location>
        <begin position="1"/>
        <end position="22"/>
    </location>
</feature>